<evidence type="ECO:0000313" key="3">
    <source>
        <dbReference type="Proteomes" id="UP001140510"/>
    </source>
</evidence>
<feature type="region of interest" description="Disordered" evidence="1">
    <location>
        <begin position="1"/>
        <end position="41"/>
    </location>
</feature>
<reference evidence="2" key="1">
    <citation type="submission" date="2022-10" db="EMBL/GenBank/DDBJ databases">
        <title>Tapping the CABI collections for fungal endophytes: first genome assemblies for Collariella, Neodidymelliopsis, Ascochyta clinopodiicola, Didymella pomorum, Didymosphaeria variabile, Neocosmospora piperis and Neocucurbitaria cava.</title>
        <authorList>
            <person name="Hill R."/>
        </authorList>
    </citation>
    <scope>NUCLEOTIDE SEQUENCE</scope>
    <source>
        <strain evidence="2">IMI 355091</strain>
    </source>
</reference>
<dbReference type="AlphaFoldDB" id="A0A9W9D6B2"/>
<gene>
    <name evidence="2" type="ORF">N0V91_006647</name>
</gene>
<feature type="compositionally biased region" description="Pro residues" evidence="1">
    <location>
        <begin position="146"/>
        <end position="160"/>
    </location>
</feature>
<dbReference type="Proteomes" id="UP001140510">
    <property type="component" value="Unassembled WGS sequence"/>
</dbReference>
<feature type="compositionally biased region" description="Polar residues" evidence="1">
    <location>
        <begin position="21"/>
        <end position="31"/>
    </location>
</feature>
<feature type="compositionally biased region" description="Polar residues" evidence="1">
    <location>
        <begin position="162"/>
        <end position="171"/>
    </location>
</feature>
<name>A0A9W9D6B2_9PLEO</name>
<accession>A0A9W9D6B2</accession>
<evidence type="ECO:0000256" key="1">
    <source>
        <dbReference type="SAM" id="MobiDB-lite"/>
    </source>
</evidence>
<proteinExistence type="predicted"/>
<organism evidence="2 3">
    <name type="scientific">Didymella pomorum</name>
    <dbReference type="NCBI Taxonomy" id="749634"/>
    <lineage>
        <taxon>Eukaryota</taxon>
        <taxon>Fungi</taxon>
        <taxon>Dikarya</taxon>
        <taxon>Ascomycota</taxon>
        <taxon>Pezizomycotina</taxon>
        <taxon>Dothideomycetes</taxon>
        <taxon>Pleosporomycetidae</taxon>
        <taxon>Pleosporales</taxon>
        <taxon>Pleosporineae</taxon>
        <taxon>Didymellaceae</taxon>
        <taxon>Didymella</taxon>
    </lineage>
</organism>
<comment type="caution">
    <text evidence="2">The sequence shown here is derived from an EMBL/GenBank/DDBJ whole genome shotgun (WGS) entry which is preliminary data.</text>
</comment>
<sequence length="331" mass="36368">MASLSTPATMLSAIAPRKDSAQSSDEGLQKQTRGHAPYITSPLANCSSADIVTNDERAKSLDLVRVLSPMRPRRTPKLINAPEVRCRPSLGLQRMPSLDSVLSSNTSASDVSTVRHVPALPHNIALPVSSASSVITTLSDTLLKDPPLPPSPSFSPPSPSPAQRSVQKPVLNSSEQHLRLDIRFNEPLVSEWPCVKTQLCERQPHFLSPVTEVFSIPSIRSSIADVPIQKIGTAECHPLSDVHRQDVHIVGASEATPLADKRHGVEREERYSRSIKEAEEVGEQEKRVGVRGVFGRLRESVKGVARRFVQSLVRKQATKVLAKVLKKRRRR</sequence>
<evidence type="ECO:0000313" key="2">
    <source>
        <dbReference type="EMBL" id="KAJ4403244.1"/>
    </source>
</evidence>
<keyword evidence="3" id="KW-1185">Reference proteome</keyword>
<dbReference type="OrthoDB" id="3792350at2759"/>
<dbReference type="EMBL" id="JAPEVA010000053">
    <property type="protein sequence ID" value="KAJ4403244.1"/>
    <property type="molecule type" value="Genomic_DNA"/>
</dbReference>
<feature type="region of interest" description="Disordered" evidence="1">
    <location>
        <begin position="145"/>
        <end position="171"/>
    </location>
</feature>
<protein>
    <submittedName>
        <fullName evidence="2">Uncharacterized protein</fullName>
    </submittedName>
</protein>